<evidence type="ECO:0000256" key="2">
    <source>
        <dbReference type="ARBA" id="ARBA00023315"/>
    </source>
</evidence>
<name>A0ABU2LY99_9ACTN</name>
<dbReference type="SUPFAM" id="SSF55729">
    <property type="entry name" value="Acyl-CoA N-acyltransferases (Nat)"/>
    <property type="match status" value="1"/>
</dbReference>
<keyword evidence="6" id="KW-1185">Reference proteome</keyword>
<dbReference type="RefSeq" id="WP_311602377.1">
    <property type="nucleotide sequence ID" value="NZ_JAVREM010000052.1"/>
</dbReference>
<protein>
    <submittedName>
        <fullName evidence="5">GNAT family N-acetyltransferase</fullName>
    </submittedName>
</protein>
<dbReference type="InterPro" id="IPR016181">
    <property type="entry name" value="Acyl_CoA_acyltransferase"/>
</dbReference>
<keyword evidence="1" id="KW-0808">Transferase</keyword>
<dbReference type="EMBL" id="JAVREM010000052">
    <property type="protein sequence ID" value="MDT0322003.1"/>
    <property type="molecule type" value="Genomic_DNA"/>
</dbReference>
<feature type="compositionally biased region" description="Pro residues" evidence="3">
    <location>
        <begin position="158"/>
        <end position="167"/>
    </location>
</feature>
<dbReference type="CDD" id="cd04301">
    <property type="entry name" value="NAT_SF"/>
    <property type="match status" value="1"/>
</dbReference>
<sequence length="167" mass="18971">MLSEVNDDGATAIGLRPATFADSEYCFQLHKAAMGAYVTAIWGWDEHIQRDFHARAFIPERWQIITADGTDAGMLHVEHRPTEIYLARIELHPDHQGRGIGSQLIRSLLHQAQQLGRDLTLDVLVVNQRAQALYRRLGLHEVTRHGENDIKIRMSTKPPQPDPTHRS</sequence>
<evidence type="ECO:0000259" key="4">
    <source>
        <dbReference type="PROSITE" id="PS51186"/>
    </source>
</evidence>
<evidence type="ECO:0000313" key="6">
    <source>
        <dbReference type="Proteomes" id="UP001183420"/>
    </source>
</evidence>
<dbReference type="Gene3D" id="3.40.630.30">
    <property type="match status" value="1"/>
</dbReference>
<evidence type="ECO:0000256" key="1">
    <source>
        <dbReference type="ARBA" id="ARBA00022679"/>
    </source>
</evidence>
<dbReference type="Proteomes" id="UP001183420">
    <property type="component" value="Unassembled WGS sequence"/>
</dbReference>
<dbReference type="Pfam" id="PF00583">
    <property type="entry name" value="Acetyltransf_1"/>
    <property type="match status" value="1"/>
</dbReference>
<evidence type="ECO:0000313" key="5">
    <source>
        <dbReference type="EMBL" id="MDT0322003.1"/>
    </source>
</evidence>
<gene>
    <name evidence="5" type="ORF">RNC47_27090</name>
</gene>
<evidence type="ECO:0000256" key="3">
    <source>
        <dbReference type="SAM" id="MobiDB-lite"/>
    </source>
</evidence>
<dbReference type="InterPro" id="IPR050832">
    <property type="entry name" value="Bact_Acetyltransf"/>
</dbReference>
<proteinExistence type="predicted"/>
<comment type="caution">
    <text evidence="5">The sequence shown here is derived from an EMBL/GenBank/DDBJ whole genome shotgun (WGS) entry which is preliminary data.</text>
</comment>
<accession>A0ABU2LY99</accession>
<keyword evidence="2" id="KW-0012">Acyltransferase</keyword>
<organism evidence="5 6">
    <name type="scientific">Streptomyces millisiae</name>
    <dbReference type="NCBI Taxonomy" id="3075542"/>
    <lineage>
        <taxon>Bacteria</taxon>
        <taxon>Bacillati</taxon>
        <taxon>Actinomycetota</taxon>
        <taxon>Actinomycetes</taxon>
        <taxon>Kitasatosporales</taxon>
        <taxon>Streptomycetaceae</taxon>
        <taxon>Streptomyces</taxon>
    </lineage>
</organism>
<reference evidence="6" key="1">
    <citation type="submission" date="2023-07" db="EMBL/GenBank/DDBJ databases">
        <title>30 novel species of actinomycetes from the DSMZ collection.</title>
        <authorList>
            <person name="Nouioui I."/>
        </authorList>
    </citation>
    <scope>NUCLEOTIDE SEQUENCE [LARGE SCALE GENOMIC DNA]</scope>
    <source>
        <strain evidence="6">DSM 44918</strain>
    </source>
</reference>
<dbReference type="InterPro" id="IPR000182">
    <property type="entry name" value="GNAT_dom"/>
</dbReference>
<dbReference type="PROSITE" id="PS51186">
    <property type="entry name" value="GNAT"/>
    <property type="match status" value="1"/>
</dbReference>
<feature type="region of interest" description="Disordered" evidence="3">
    <location>
        <begin position="148"/>
        <end position="167"/>
    </location>
</feature>
<dbReference type="PANTHER" id="PTHR43877">
    <property type="entry name" value="AMINOALKYLPHOSPHONATE N-ACETYLTRANSFERASE-RELATED-RELATED"/>
    <property type="match status" value="1"/>
</dbReference>
<feature type="domain" description="N-acetyltransferase" evidence="4">
    <location>
        <begin position="13"/>
        <end position="159"/>
    </location>
</feature>